<dbReference type="STRING" id="65735.SAMN04488075_1995"/>
<proteinExistence type="predicted"/>
<name>A0A1H6M7E0_9RHOB</name>
<gene>
    <name evidence="1" type="ORF">SAMN04488075_1995</name>
</gene>
<sequence>MGAILQLERFDRGGRSASPMFRQAQLDAAFADGVAEGLRQAEAMRSDQLGAVLTELSANLESGRAMHAQSQVAQMLAMAPLLDAMLEQLTPVVARARLRDAVLAQMADIAGAVSPLGVKIRCDAGTGEFLSAHLARLGLSAVQIDASGPEGIVEAEMTGGEITWDEAAISTQLRRLIEEMMETD</sequence>
<organism evidence="1 2">
    <name type="scientific">Paracoccus alkenifer</name>
    <dbReference type="NCBI Taxonomy" id="65735"/>
    <lineage>
        <taxon>Bacteria</taxon>
        <taxon>Pseudomonadati</taxon>
        <taxon>Pseudomonadota</taxon>
        <taxon>Alphaproteobacteria</taxon>
        <taxon>Rhodobacterales</taxon>
        <taxon>Paracoccaceae</taxon>
        <taxon>Paracoccus</taxon>
    </lineage>
</organism>
<dbReference type="AlphaFoldDB" id="A0A1H6M7E0"/>
<keyword evidence="2" id="KW-1185">Reference proteome</keyword>
<dbReference type="Proteomes" id="UP000199125">
    <property type="component" value="Unassembled WGS sequence"/>
</dbReference>
<dbReference type="EMBL" id="FNXG01000003">
    <property type="protein sequence ID" value="SEH97276.1"/>
    <property type="molecule type" value="Genomic_DNA"/>
</dbReference>
<protein>
    <recommendedName>
        <fullName evidence="3">Flagellar assembly protein FliH</fullName>
    </recommendedName>
</protein>
<reference evidence="2" key="1">
    <citation type="submission" date="2016-10" db="EMBL/GenBank/DDBJ databases">
        <authorList>
            <person name="Varghese N."/>
            <person name="Submissions S."/>
        </authorList>
    </citation>
    <scope>NUCLEOTIDE SEQUENCE [LARGE SCALE GENOMIC DNA]</scope>
    <source>
        <strain evidence="2">DSM 11593</strain>
    </source>
</reference>
<evidence type="ECO:0000313" key="1">
    <source>
        <dbReference type="EMBL" id="SEH97276.1"/>
    </source>
</evidence>
<evidence type="ECO:0000313" key="2">
    <source>
        <dbReference type="Proteomes" id="UP000199125"/>
    </source>
</evidence>
<evidence type="ECO:0008006" key="3">
    <source>
        <dbReference type="Google" id="ProtNLM"/>
    </source>
</evidence>
<accession>A0A1H6M7E0</accession>